<dbReference type="Proteomes" id="UP000030758">
    <property type="component" value="Unassembled WGS sequence"/>
</dbReference>
<reference evidence="1 3" key="1">
    <citation type="journal article" date="2014" name="Nat. Genet.">
        <title>Genome and transcriptome of the porcine whipworm Trichuris suis.</title>
        <authorList>
            <person name="Jex A.R."/>
            <person name="Nejsum P."/>
            <person name="Schwarz E.M."/>
            <person name="Hu L."/>
            <person name="Young N.D."/>
            <person name="Hall R.S."/>
            <person name="Korhonen P.K."/>
            <person name="Liao S."/>
            <person name="Thamsborg S."/>
            <person name="Xia J."/>
            <person name="Xu P."/>
            <person name="Wang S."/>
            <person name="Scheerlinck J.P."/>
            <person name="Hofmann A."/>
            <person name="Sternberg P.W."/>
            <person name="Wang J."/>
            <person name="Gasser R.B."/>
        </authorList>
    </citation>
    <scope>NUCLEOTIDE SEQUENCE [LARGE SCALE GENOMIC DNA]</scope>
    <source>
        <strain evidence="2">DCEP-RM93F</strain>
        <strain evidence="1">DCEP-RM93M</strain>
    </source>
</reference>
<organism evidence="1 3">
    <name type="scientific">Trichuris suis</name>
    <name type="common">pig whipworm</name>
    <dbReference type="NCBI Taxonomy" id="68888"/>
    <lineage>
        <taxon>Eukaryota</taxon>
        <taxon>Metazoa</taxon>
        <taxon>Ecdysozoa</taxon>
        <taxon>Nematoda</taxon>
        <taxon>Enoplea</taxon>
        <taxon>Dorylaimia</taxon>
        <taxon>Trichinellida</taxon>
        <taxon>Trichuridae</taxon>
        <taxon>Trichuris</taxon>
    </lineage>
</organism>
<accession>A0A085LQY0</accession>
<name>A0A085LQY0_9BILA</name>
<dbReference type="EMBL" id="KL363329">
    <property type="protein sequence ID" value="KFD47376.1"/>
    <property type="molecule type" value="Genomic_DNA"/>
</dbReference>
<dbReference type="EMBL" id="KL367625">
    <property type="protein sequence ID" value="KFD61388.1"/>
    <property type="molecule type" value="Genomic_DNA"/>
</dbReference>
<evidence type="ECO:0008006" key="4">
    <source>
        <dbReference type="Google" id="ProtNLM"/>
    </source>
</evidence>
<protein>
    <recommendedName>
        <fullName evidence="4">Mos1 transposase HTH domain-containing protein</fullName>
    </recommendedName>
</protein>
<dbReference type="Proteomes" id="UP000030764">
    <property type="component" value="Unassembled WGS sequence"/>
</dbReference>
<evidence type="ECO:0000313" key="3">
    <source>
        <dbReference type="Proteomes" id="UP000030764"/>
    </source>
</evidence>
<evidence type="ECO:0000313" key="1">
    <source>
        <dbReference type="EMBL" id="KFD47376.1"/>
    </source>
</evidence>
<dbReference type="AlphaFoldDB" id="A0A085LQY0"/>
<gene>
    <name evidence="1" type="ORF">M513_11739</name>
    <name evidence="2" type="ORF">M514_11739</name>
</gene>
<sequence>MNQTDCTKRKQQRGGPQKLYPVTITDNLLNKSAAVEVLFPAPQRTVRRWFKSLSGGDTVIEVKKDGSLYSLLENTDLKKAVEAQPETRKRELTAQLRVH</sequence>
<keyword evidence="3" id="KW-1185">Reference proteome</keyword>
<evidence type="ECO:0000313" key="2">
    <source>
        <dbReference type="EMBL" id="KFD61388.1"/>
    </source>
</evidence>
<proteinExistence type="predicted"/>